<dbReference type="AlphaFoldDB" id="A0A6J8A1U9"/>
<reference evidence="1 2" key="1">
    <citation type="submission" date="2020-06" db="EMBL/GenBank/DDBJ databases">
        <authorList>
            <person name="Li R."/>
            <person name="Bekaert M."/>
        </authorList>
    </citation>
    <scope>NUCLEOTIDE SEQUENCE [LARGE SCALE GENOMIC DNA]</scope>
    <source>
        <strain evidence="2">wild</strain>
    </source>
</reference>
<gene>
    <name evidence="1" type="ORF">MCOR_1898</name>
</gene>
<dbReference type="EMBL" id="CACVKT020000401">
    <property type="protein sequence ID" value="CAC5358811.1"/>
    <property type="molecule type" value="Genomic_DNA"/>
</dbReference>
<sequence>MELDLDHIIDQDLTPEYHITPKQLSDGAFVYLREEHIDNELLSDDIGQNNVRSCVIENIWKRRYDEISGRNIPFHEQNDCARSSRVVSETVTVPAKHEIVVRSGLTRKVSTSSADINGVLSPDRHFMTKYRLALARVLVNASQGMVYASLFNPTSTDIILYKGTHIAVFVPVLNTGNSVEVEDENEDVCDIVEHRNSSNKILPQYMEKMYQSGIQNLSNKEADNKRVLLQNCSVFADPDGQTGHTLLGSGMKSYWRNSYRGNQRTAGQFFK</sequence>
<evidence type="ECO:0000313" key="1">
    <source>
        <dbReference type="EMBL" id="CAC5358811.1"/>
    </source>
</evidence>
<accession>A0A6J8A1U9</accession>
<proteinExistence type="predicted"/>
<name>A0A6J8A1U9_MYTCO</name>
<evidence type="ECO:0000313" key="2">
    <source>
        <dbReference type="Proteomes" id="UP000507470"/>
    </source>
</evidence>
<dbReference type="Proteomes" id="UP000507470">
    <property type="component" value="Unassembled WGS sequence"/>
</dbReference>
<organism evidence="1 2">
    <name type="scientific">Mytilus coruscus</name>
    <name type="common">Sea mussel</name>
    <dbReference type="NCBI Taxonomy" id="42192"/>
    <lineage>
        <taxon>Eukaryota</taxon>
        <taxon>Metazoa</taxon>
        <taxon>Spiralia</taxon>
        <taxon>Lophotrochozoa</taxon>
        <taxon>Mollusca</taxon>
        <taxon>Bivalvia</taxon>
        <taxon>Autobranchia</taxon>
        <taxon>Pteriomorphia</taxon>
        <taxon>Mytilida</taxon>
        <taxon>Mytiloidea</taxon>
        <taxon>Mytilidae</taxon>
        <taxon>Mytilinae</taxon>
        <taxon>Mytilus</taxon>
    </lineage>
</organism>
<keyword evidence="2" id="KW-1185">Reference proteome</keyword>
<protein>
    <submittedName>
        <fullName evidence="1">Uncharacterized protein</fullName>
    </submittedName>
</protein>
<dbReference type="OrthoDB" id="6197367at2759"/>